<dbReference type="OrthoDB" id="30877at2157"/>
<evidence type="ECO:0000313" key="1">
    <source>
        <dbReference type="EMBL" id="QGR19194.1"/>
    </source>
</evidence>
<dbReference type="AlphaFoldDB" id="A0A650CMX2"/>
<accession>A0A650CMX2</accession>
<reference evidence="1 2" key="1">
    <citation type="submission" date="2019-10" db="EMBL/GenBank/DDBJ databases">
        <title>Genome Sequences from Six Type Strain Members of the Archaeal Family Sulfolobaceae: Acidianus ambivalens, Acidianus infernus, Metallosphaera prunae, Stygiolobus azoricus, Sulfolobus metallicus, and Sulfurisphaera ohwakuensis.</title>
        <authorList>
            <person name="Counts J.A."/>
            <person name="Kelly R.M."/>
        </authorList>
    </citation>
    <scope>NUCLEOTIDE SEQUENCE [LARGE SCALE GENOMIC DNA]</scope>
    <source>
        <strain evidence="1 2">FC6</strain>
    </source>
</reference>
<protein>
    <recommendedName>
        <fullName evidence="3">HEPN domain-containing protein</fullName>
    </recommendedName>
</protein>
<dbReference type="GeneID" id="42798178"/>
<dbReference type="KEGG" id="sazo:D1868_03855"/>
<evidence type="ECO:0008006" key="3">
    <source>
        <dbReference type="Google" id="ProtNLM"/>
    </source>
</evidence>
<gene>
    <name evidence="1" type="ORF">D1868_03855</name>
</gene>
<dbReference type="EMBL" id="CP045483">
    <property type="protein sequence ID" value="QGR19194.1"/>
    <property type="molecule type" value="Genomic_DNA"/>
</dbReference>
<dbReference type="RefSeq" id="WP_156005725.1">
    <property type="nucleotide sequence ID" value="NZ_CP045483.1"/>
</dbReference>
<organism evidence="1 2">
    <name type="scientific">Stygiolobus azoricus</name>
    <dbReference type="NCBI Taxonomy" id="41675"/>
    <lineage>
        <taxon>Archaea</taxon>
        <taxon>Thermoproteota</taxon>
        <taxon>Thermoprotei</taxon>
        <taxon>Sulfolobales</taxon>
        <taxon>Sulfolobaceae</taxon>
        <taxon>Stygiolobus</taxon>
    </lineage>
</organism>
<sequence length="87" mass="10306">MEGLAFLMQAIALKLGFEITSYQDYFTLIDYLSYKLNDGEMVKLYVNSERLHGEYHPRPQGESEFKFRVDNLFKLIKKLEKITEFSD</sequence>
<keyword evidence="2" id="KW-1185">Reference proteome</keyword>
<proteinExistence type="predicted"/>
<dbReference type="Proteomes" id="UP000423396">
    <property type="component" value="Chromosome"/>
</dbReference>
<evidence type="ECO:0000313" key="2">
    <source>
        <dbReference type="Proteomes" id="UP000423396"/>
    </source>
</evidence>
<name>A0A650CMX2_9CREN</name>